<reference evidence="8" key="1">
    <citation type="journal article" date="2020" name="Stud. Mycol.">
        <title>101 Dothideomycetes genomes: a test case for predicting lifestyles and emergence of pathogens.</title>
        <authorList>
            <person name="Haridas S."/>
            <person name="Albert R."/>
            <person name="Binder M."/>
            <person name="Bloem J."/>
            <person name="Labutti K."/>
            <person name="Salamov A."/>
            <person name="Andreopoulos B."/>
            <person name="Baker S."/>
            <person name="Barry K."/>
            <person name="Bills G."/>
            <person name="Bluhm B."/>
            <person name="Cannon C."/>
            <person name="Castanera R."/>
            <person name="Culley D."/>
            <person name="Daum C."/>
            <person name="Ezra D."/>
            <person name="Gonzalez J."/>
            <person name="Henrissat B."/>
            <person name="Kuo A."/>
            <person name="Liang C."/>
            <person name="Lipzen A."/>
            <person name="Lutzoni F."/>
            <person name="Magnuson J."/>
            <person name="Mondo S."/>
            <person name="Nolan M."/>
            <person name="Ohm R."/>
            <person name="Pangilinan J."/>
            <person name="Park H.-J."/>
            <person name="Ramirez L."/>
            <person name="Alfaro M."/>
            <person name="Sun H."/>
            <person name="Tritt A."/>
            <person name="Yoshinaga Y."/>
            <person name="Zwiers L.-H."/>
            <person name="Turgeon B."/>
            <person name="Goodwin S."/>
            <person name="Spatafora J."/>
            <person name="Crous P."/>
            <person name="Grigoriev I."/>
        </authorList>
    </citation>
    <scope>NUCLEOTIDE SEQUENCE</scope>
    <source>
        <strain evidence="8">CBS 690.94</strain>
    </source>
</reference>
<dbReference type="Pfam" id="PF17862">
    <property type="entry name" value="AAA_lid_3"/>
    <property type="match status" value="1"/>
</dbReference>
<dbReference type="Pfam" id="PF24581">
    <property type="entry name" value="DUF7608"/>
    <property type="match status" value="1"/>
</dbReference>
<gene>
    <name evidence="8" type="ORF">P171DRAFT_429665</name>
</gene>
<keyword evidence="2" id="KW-0547">Nucleotide-binding</keyword>
<dbReference type="InterPro" id="IPR003960">
    <property type="entry name" value="ATPase_AAA_CS"/>
</dbReference>
<comment type="caution">
    <text evidence="8">The sequence shown here is derived from an EMBL/GenBank/DDBJ whole genome shotgun (WGS) entry which is preliminary data.</text>
</comment>
<feature type="region of interest" description="Disordered" evidence="6">
    <location>
        <begin position="1"/>
        <end position="79"/>
    </location>
</feature>
<dbReference type="PANTHER" id="PTHR45644">
    <property type="entry name" value="AAA ATPASE, PUTATIVE (AFU_ORTHOLOGUE AFUA_2G12920)-RELATED-RELATED"/>
    <property type="match status" value="1"/>
</dbReference>
<dbReference type="Gene3D" id="1.10.8.60">
    <property type="match status" value="1"/>
</dbReference>
<dbReference type="GO" id="GO:0005741">
    <property type="term" value="C:mitochondrial outer membrane"/>
    <property type="evidence" value="ECO:0007669"/>
    <property type="project" value="UniProtKB-SubCell"/>
</dbReference>
<dbReference type="InterPro" id="IPR056027">
    <property type="entry name" value="DUF7608"/>
</dbReference>
<proteinExistence type="predicted"/>
<dbReference type="Gene3D" id="3.40.50.300">
    <property type="entry name" value="P-loop containing nucleotide triphosphate hydrolases"/>
    <property type="match status" value="1"/>
</dbReference>
<evidence type="ECO:0000256" key="5">
    <source>
        <dbReference type="ARBA" id="ARBA00023128"/>
    </source>
</evidence>
<evidence type="ECO:0000256" key="1">
    <source>
        <dbReference type="ARBA" id="ARBA00004572"/>
    </source>
</evidence>
<evidence type="ECO:0000256" key="4">
    <source>
        <dbReference type="ARBA" id="ARBA00022840"/>
    </source>
</evidence>
<accession>A0A9P4PMJ0</accession>
<dbReference type="SMART" id="SM00382">
    <property type="entry name" value="AAA"/>
    <property type="match status" value="1"/>
</dbReference>
<dbReference type="InterPro" id="IPR003593">
    <property type="entry name" value="AAA+_ATPase"/>
</dbReference>
<dbReference type="OrthoDB" id="39734at2759"/>
<keyword evidence="3" id="KW-0472">Membrane</keyword>
<name>A0A9P4PMJ0_9PLEO</name>
<dbReference type="EMBL" id="MU001497">
    <property type="protein sequence ID" value="KAF2446697.1"/>
    <property type="molecule type" value="Genomic_DNA"/>
</dbReference>
<evidence type="ECO:0000256" key="3">
    <source>
        <dbReference type="ARBA" id="ARBA00022787"/>
    </source>
</evidence>
<feature type="region of interest" description="Disordered" evidence="6">
    <location>
        <begin position="467"/>
        <end position="488"/>
    </location>
</feature>
<keyword evidence="3" id="KW-1000">Mitochondrion outer membrane</keyword>
<organism evidence="8 9">
    <name type="scientific">Karstenula rhodostoma CBS 690.94</name>
    <dbReference type="NCBI Taxonomy" id="1392251"/>
    <lineage>
        <taxon>Eukaryota</taxon>
        <taxon>Fungi</taxon>
        <taxon>Dikarya</taxon>
        <taxon>Ascomycota</taxon>
        <taxon>Pezizomycotina</taxon>
        <taxon>Dothideomycetes</taxon>
        <taxon>Pleosporomycetidae</taxon>
        <taxon>Pleosporales</taxon>
        <taxon>Massarineae</taxon>
        <taxon>Didymosphaeriaceae</taxon>
        <taxon>Karstenula</taxon>
    </lineage>
</organism>
<evidence type="ECO:0000313" key="8">
    <source>
        <dbReference type="EMBL" id="KAF2446697.1"/>
    </source>
</evidence>
<sequence length="1197" mass="131321">MYGALRSGLRASHRRPPARFISHRRYPLPPARARPFHASRSLAQDNNPPVDPDSKPADPKDAERPKEGAAAGDAAAEDADVIAQKLQRSREMTRRYSSALRRTQRRNRAQDLPPVVVPSWFTHECIRLSDEVPTNKRLRQFVLELQRRGTDESGTCSIPIHARGAAVQLLSEFLFQAWGGGLGNDEKRRFVRQWAATLGLPDTEEVLLDLEVGGDGIASMPHRQYWLQKEHLEQDPVRIKRKLDIDSTELRAAVQHLALARTPGGWTDETMRRLERVIERLEGKHNAEGFDAFGMEKAGFVPPFVKAEIEATIAASLSVPQPASSDSFPAAKTNLILHCPSNGKDKELAGLVGGIARLQGADVVTLWAQDLAEIAGDYLGDLPDPSPHSIRSLAYETYRLSSDLESDLFDEAGREDFGDEQEDATPPRSSFSSMFPEPPKPPSDVFKMPISIVLPNAFSNALKALQSPNQDSHNANDAQPRSQSSAESQLEDLKIANVLEHLIDASETKRSQTSSLPSSDPADSAPSIDEQSPRPPKAGFFSSLLTTPSTPAPTHDDINIDCSLPSKAIMGFSLSVKINTVTPSTDSKTPGNTKIICVPDFKELNATHYGGRILQKLEEIVRKRRLAGERVMIVGLTSSADLTPEFSKSGVQGLQSEGEAGFYRTIVVPVERAGNMHDLVGTLPSTLLSKDSSKYRRVNVHHIFDMLRRLDPTAAQHLSARATDDSRAGPALASLSKASISRILTYDEVHRIALTALGLHSLDPVSERLTGAHVALAIGMLQSSDQVKFDHIRRQAMLPRPGDDSSAKEFRRKLNETLRSRSTTDNHDRELELKLNNISLTATKHEKRLMPGIANPSKIKTTFDQIHVPTDTVDSIRTITSLSLLRPDAFNYGILATEKISGALLYGPPGTGKTLLAKAVAKESGSTVLEVSGSQIMDKYVGEGEKNVTAIFSLARKLSPCIVFLDEADAVFSSRDVGRERSSHRDILNQFLKEWDGLNDLSVFVMVATNRPFDLDDAVIRRLPRRLLVDLPTEKDRAAILKIHLRGEQLDDLVDLDAIAKRTPFYSGSDLKNLAVSAALACVKEENETAAKAAAAAAPPTPSDSEPAPPTSTIAPKPSHLIRGLDYVFPDKRILFSRHFDAALSEISASISENMSSLNAIKKFDEKYGDKKGKKTKHMFGIGVRGETNEDVVRVRP</sequence>
<evidence type="ECO:0000259" key="7">
    <source>
        <dbReference type="SMART" id="SM00382"/>
    </source>
</evidence>
<dbReference type="GO" id="GO:0005524">
    <property type="term" value="F:ATP binding"/>
    <property type="evidence" value="ECO:0007669"/>
    <property type="project" value="UniProtKB-KW"/>
</dbReference>
<dbReference type="Pfam" id="PF00004">
    <property type="entry name" value="AAA"/>
    <property type="match status" value="1"/>
</dbReference>
<protein>
    <submittedName>
        <fullName evidence="8">AAA-domain-containing protein</fullName>
    </submittedName>
</protein>
<dbReference type="InterPro" id="IPR051701">
    <property type="entry name" value="Mito_OM_Translocase_MSP1"/>
</dbReference>
<dbReference type="InterPro" id="IPR041569">
    <property type="entry name" value="AAA_lid_3"/>
</dbReference>
<dbReference type="AlphaFoldDB" id="A0A9P4PMJ0"/>
<dbReference type="InterPro" id="IPR027417">
    <property type="entry name" value="P-loop_NTPase"/>
</dbReference>
<dbReference type="PROSITE" id="PS00674">
    <property type="entry name" value="AAA"/>
    <property type="match status" value="1"/>
</dbReference>
<feature type="domain" description="AAA+ ATPase" evidence="7">
    <location>
        <begin position="899"/>
        <end position="1033"/>
    </location>
</feature>
<evidence type="ECO:0000256" key="6">
    <source>
        <dbReference type="SAM" id="MobiDB-lite"/>
    </source>
</evidence>
<keyword evidence="4" id="KW-0067">ATP-binding</keyword>
<comment type="subcellular location">
    <subcellularLocation>
        <location evidence="1">Mitochondrion outer membrane</location>
        <topology evidence="1">Single-pass membrane protein</topology>
    </subcellularLocation>
</comment>
<feature type="region of interest" description="Disordered" evidence="6">
    <location>
        <begin position="1093"/>
        <end position="1117"/>
    </location>
</feature>
<dbReference type="SUPFAM" id="SSF52540">
    <property type="entry name" value="P-loop containing nucleoside triphosphate hydrolases"/>
    <property type="match status" value="1"/>
</dbReference>
<feature type="compositionally biased region" description="Pro residues" evidence="6">
    <location>
        <begin position="1099"/>
        <end position="1110"/>
    </location>
</feature>
<evidence type="ECO:0000313" key="9">
    <source>
        <dbReference type="Proteomes" id="UP000799764"/>
    </source>
</evidence>
<keyword evidence="9" id="KW-1185">Reference proteome</keyword>
<feature type="compositionally biased region" description="Low complexity" evidence="6">
    <location>
        <begin position="514"/>
        <end position="527"/>
    </location>
</feature>
<dbReference type="Proteomes" id="UP000799764">
    <property type="component" value="Unassembled WGS sequence"/>
</dbReference>
<feature type="compositionally biased region" description="Basic and acidic residues" evidence="6">
    <location>
        <begin position="52"/>
        <end position="67"/>
    </location>
</feature>
<feature type="region of interest" description="Disordered" evidence="6">
    <location>
        <begin position="416"/>
        <end position="447"/>
    </location>
</feature>
<dbReference type="PANTHER" id="PTHR45644:SF56">
    <property type="entry name" value="AAA ATPASE, PUTATIVE (AFU_ORTHOLOGUE AFUA_2G12920)-RELATED"/>
    <property type="match status" value="1"/>
</dbReference>
<dbReference type="InterPro" id="IPR003959">
    <property type="entry name" value="ATPase_AAA_core"/>
</dbReference>
<feature type="compositionally biased region" description="Basic residues" evidence="6">
    <location>
        <begin position="11"/>
        <end position="26"/>
    </location>
</feature>
<dbReference type="GO" id="GO:0016887">
    <property type="term" value="F:ATP hydrolysis activity"/>
    <property type="evidence" value="ECO:0007669"/>
    <property type="project" value="InterPro"/>
</dbReference>
<keyword evidence="5" id="KW-0496">Mitochondrion</keyword>
<feature type="compositionally biased region" description="Low complexity" evidence="6">
    <location>
        <begin position="542"/>
        <end position="552"/>
    </location>
</feature>
<evidence type="ECO:0000256" key="2">
    <source>
        <dbReference type="ARBA" id="ARBA00022741"/>
    </source>
</evidence>
<feature type="region of interest" description="Disordered" evidence="6">
    <location>
        <begin position="506"/>
        <end position="552"/>
    </location>
</feature>